<organism evidence="1 2">
    <name type="scientific">Teladorsagia circumcincta</name>
    <name type="common">Brown stomach worm</name>
    <name type="synonym">Ostertagia circumcincta</name>
    <dbReference type="NCBI Taxonomy" id="45464"/>
    <lineage>
        <taxon>Eukaryota</taxon>
        <taxon>Metazoa</taxon>
        <taxon>Ecdysozoa</taxon>
        <taxon>Nematoda</taxon>
        <taxon>Chromadorea</taxon>
        <taxon>Rhabditida</taxon>
        <taxon>Rhabditina</taxon>
        <taxon>Rhabditomorpha</taxon>
        <taxon>Strongyloidea</taxon>
        <taxon>Trichostrongylidae</taxon>
        <taxon>Teladorsagia</taxon>
    </lineage>
</organism>
<evidence type="ECO:0000313" key="1">
    <source>
        <dbReference type="EMBL" id="PIO72902.1"/>
    </source>
</evidence>
<dbReference type="AlphaFoldDB" id="A0A2G9UT35"/>
<sequence length="132" mass="14257">MGSVDGLVLGVVPHANFSLESASTTDRLSAFATLRRRSTLGLRRTVSHMGSFTRLAVPFPFLIHRTAGPPDGQQRYVPSQADTSSVLSVKDFNASYSETRKMESASTICALPSIEEAEKEVSVAVHSSDEEN</sequence>
<proteinExistence type="predicted"/>
<accession>A0A2G9UT35</accession>
<gene>
    <name evidence="1" type="ORF">TELCIR_05146</name>
</gene>
<protein>
    <submittedName>
        <fullName evidence="1">Uncharacterized protein</fullName>
    </submittedName>
</protein>
<keyword evidence="2" id="KW-1185">Reference proteome</keyword>
<dbReference type="Proteomes" id="UP000230423">
    <property type="component" value="Unassembled WGS sequence"/>
</dbReference>
<reference evidence="1 2" key="1">
    <citation type="submission" date="2015-09" db="EMBL/GenBank/DDBJ databases">
        <title>Draft genome of the parasitic nematode Teladorsagia circumcincta isolate WARC Sus (inbred).</title>
        <authorList>
            <person name="Mitreva M."/>
        </authorList>
    </citation>
    <scope>NUCLEOTIDE SEQUENCE [LARGE SCALE GENOMIC DNA]</scope>
    <source>
        <strain evidence="1 2">S</strain>
    </source>
</reference>
<dbReference type="EMBL" id="KZ345570">
    <property type="protein sequence ID" value="PIO72902.1"/>
    <property type="molecule type" value="Genomic_DNA"/>
</dbReference>
<evidence type="ECO:0000313" key="2">
    <source>
        <dbReference type="Proteomes" id="UP000230423"/>
    </source>
</evidence>
<name>A0A2G9UT35_TELCI</name>